<evidence type="ECO:0000256" key="1">
    <source>
        <dbReference type="ARBA" id="ARBA00022737"/>
    </source>
</evidence>
<accession>A0AAD9Q9T2</accession>
<dbReference type="PANTHER" id="PTHR24173:SF74">
    <property type="entry name" value="ANKYRIN REPEAT DOMAIN-CONTAINING PROTEIN 16"/>
    <property type="match status" value="1"/>
</dbReference>
<dbReference type="Pfam" id="PF12796">
    <property type="entry name" value="Ank_2"/>
    <property type="match status" value="1"/>
</dbReference>
<protein>
    <submittedName>
        <fullName evidence="3">Protein TANC1</fullName>
    </submittedName>
</protein>
<dbReference type="AlphaFoldDB" id="A0AAD9Q9T2"/>
<dbReference type="EMBL" id="JARQWQ010000051">
    <property type="protein sequence ID" value="KAK2557244.1"/>
    <property type="molecule type" value="Genomic_DNA"/>
</dbReference>
<reference evidence="3" key="2">
    <citation type="journal article" date="2023" name="Science">
        <title>Genomic signatures of disease resistance in endangered staghorn corals.</title>
        <authorList>
            <person name="Vollmer S.V."/>
            <person name="Selwyn J.D."/>
            <person name="Despard B.A."/>
            <person name="Roesel C.L."/>
        </authorList>
    </citation>
    <scope>NUCLEOTIDE SEQUENCE</scope>
    <source>
        <strain evidence="3">K2</strain>
    </source>
</reference>
<dbReference type="InterPro" id="IPR002110">
    <property type="entry name" value="Ankyrin_rpt"/>
</dbReference>
<dbReference type="Gene3D" id="1.25.40.20">
    <property type="entry name" value="Ankyrin repeat-containing domain"/>
    <property type="match status" value="1"/>
</dbReference>
<dbReference type="Proteomes" id="UP001249851">
    <property type="component" value="Unassembled WGS sequence"/>
</dbReference>
<keyword evidence="1" id="KW-0677">Repeat</keyword>
<sequence>MLLINAVRGGRLAQVKMFIKVGIDVDQFDENGQTGLIHTCFLQESRIRLKFVKALVFAGANVNKKDFLGRNVLSWACLKGRSEVVKFLLNDSLCFDLEVHITDHHGNNALLLSVVSGNFDIVRMMIGVLKGSTTASKLNKSNNSGMQPLTVAIMRRDKLCARFLIKEIGASLATAFKYFKDLQNNSIEFHTSASAFSLLEFSQDKEQIKENLVQFAQFTDKELFDFVFADAQGLPCDVGSSGSDQINHETKRTLLERDALPRRLVPYKEKPSIECSSRAIESTSEINVLGHFGQCTSRSLTPQEGNLPANELLNPNESYRTSVQQLMFLYAEQNSPSFRHGVPVRRYTVQGPQDFNTDPDYEFNARRLRSSLQPVNEMESDMDQQLRLKYGRNVRATSMQVPRLPTLSGMPARGKIKRTRSSVVMNVRP</sequence>
<evidence type="ECO:0000313" key="4">
    <source>
        <dbReference type="Proteomes" id="UP001249851"/>
    </source>
</evidence>
<proteinExistence type="predicted"/>
<reference evidence="3" key="1">
    <citation type="journal article" date="2023" name="G3 (Bethesda)">
        <title>Whole genome assembly and annotation of the endangered Caribbean coral Acropora cervicornis.</title>
        <authorList>
            <person name="Selwyn J.D."/>
            <person name="Vollmer S.V."/>
        </authorList>
    </citation>
    <scope>NUCLEOTIDE SEQUENCE</scope>
    <source>
        <strain evidence="3">K2</strain>
    </source>
</reference>
<dbReference type="SUPFAM" id="SSF48403">
    <property type="entry name" value="Ankyrin repeat"/>
    <property type="match status" value="1"/>
</dbReference>
<gene>
    <name evidence="3" type="ORF">P5673_020734</name>
</gene>
<keyword evidence="2" id="KW-0040">ANK repeat</keyword>
<dbReference type="InterPro" id="IPR036770">
    <property type="entry name" value="Ankyrin_rpt-contain_sf"/>
</dbReference>
<name>A0AAD9Q9T2_ACRCE</name>
<evidence type="ECO:0000313" key="3">
    <source>
        <dbReference type="EMBL" id="KAK2557244.1"/>
    </source>
</evidence>
<comment type="caution">
    <text evidence="3">The sequence shown here is derived from an EMBL/GenBank/DDBJ whole genome shotgun (WGS) entry which is preliminary data.</text>
</comment>
<organism evidence="3 4">
    <name type="scientific">Acropora cervicornis</name>
    <name type="common">Staghorn coral</name>
    <dbReference type="NCBI Taxonomy" id="6130"/>
    <lineage>
        <taxon>Eukaryota</taxon>
        <taxon>Metazoa</taxon>
        <taxon>Cnidaria</taxon>
        <taxon>Anthozoa</taxon>
        <taxon>Hexacorallia</taxon>
        <taxon>Scleractinia</taxon>
        <taxon>Astrocoeniina</taxon>
        <taxon>Acroporidae</taxon>
        <taxon>Acropora</taxon>
    </lineage>
</organism>
<evidence type="ECO:0000256" key="2">
    <source>
        <dbReference type="ARBA" id="ARBA00023043"/>
    </source>
</evidence>
<dbReference type="SMART" id="SM00248">
    <property type="entry name" value="ANK"/>
    <property type="match status" value="4"/>
</dbReference>
<dbReference type="PANTHER" id="PTHR24173">
    <property type="entry name" value="ANKYRIN REPEAT CONTAINING"/>
    <property type="match status" value="1"/>
</dbReference>
<keyword evidence="4" id="KW-1185">Reference proteome</keyword>